<dbReference type="STRING" id="573508.A0A1E3B3G5"/>
<dbReference type="OrthoDB" id="4510200at2759"/>
<feature type="compositionally biased region" description="Low complexity" evidence="1">
    <location>
        <begin position="353"/>
        <end position="365"/>
    </location>
</feature>
<reference evidence="2 3" key="1">
    <citation type="journal article" date="2016" name="BMC Genomics">
        <title>Comparative genomic and transcriptomic analyses of the Fuzhuan brick tea-fermentation fungus Aspergillus cristatus.</title>
        <authorList>
            <person name="Ge Y."/>
            <person name="Wang Y."/>
            <person name="Liu Y."/>
            <person name="Tan Y."/>
            <person name="Ren X."/>
            <person name="Zhang X."/>
            <person name="Hyde K.D."/>
            <person name="Liu Y."/>
            <person name="Liu Z."/>
        </authorList>
    </citation>
    <scope>NUCLEOTIDE SEQUENCE [LARGE SCALE GENOMIC DNA]</scope>
    <source>
        <strain evidence="2 3">GZAAS20.1005</strain>
    </source>
</reference>
<comment type="caution">
    <text evidence="2">The sequence shown here is derived from an EMBL/GenBank/DDBJ whole genome shotgun (WGS) entry which is preliminary data.</text>
</comment>
<evidence type="ECO:0000313" key="3">
    <source>
        <dbReference type="Proteomes" id="UP000094569"/>
    </source>
</evidence>
<evidence type="ECO:0000313" key="2">
    <source>
        <dbReference type="EMBL" id="ODM15361.1"/>
    </source>
</evidence>
<organism evidence="2 3">
    <name type="scientific">Aspergillus cristatus</name>
    <name type="common">Chinese Fuzhuan brick tea-fermentation fungus</name>
    <name type="synonym">Eurotium cristatum</name>
    <dbReference type="NCBI Taxonomy" id="573508"/>
    <lineage>
        <taxon>Eukaryota</taxon>
        <taxon>Fungi</taxon>
        <taxon>Dikarya</taxon>
        <taxon>Ascomycota</taxon>
        <taxon>Pezizomycotina</taxon>
        <taxon>Eurotiomycetes</taxon>
        <taxon>Eurotiomycetidae</taxon>
        <taxon>Eurotiales</taxon>
        <taxon>Aspergillaceae</taxon>
        <taxon>Aspergillus</taxon>
        <taxon>Aspergillus subgen. Aspergillus</taxon>
    </lineage>
</organism>
<sequence length="462" mass="52670">MSVSRQASRSKNGSTDSFSCCRDILHGISEEDLRGGPVQPEPPRFSTAEPGIDSLAAKLIEGRHSVAEDHIWSLRDEDYFADLVLDMKEHRHEVLPDTIGQKHPIMGPHPTKLFWERVMKNFTSDALEKYVEGPIENLKLNVPPSPPLRSYFVREPDRGEINKIAVVSSNKATSDPKAERLMWALRTLWDPQQLHLAGLKTVMDELQRTIQDEPHVWALISPRVAAGDVSHGRFHYPVDKRKTHENAEAMQAAERNLDEFWNKVDSQFALKTKLHRHPALRNLLSEQRILRRTPKWAEPDSARPGNQRMDDIEELCRPLSQLYFELEHRTQATLGTEKIPVGKKAKAKTRGVPQPTEAPTETTAQNLNAGHSPDVQPTFTVDKRAYKVFSTLFYKPSKAAQPGEVPWNDFLHAMSVTGFGIEKLYGSAWQFTPSKLDVERTIQFHEPHPIPKIPFRMMRRYG</sequence>
<keyword evidence="3" id="KW-1185">Reference proteome</keyword>
<accession>A0A1E3B3G5</accession>
<dbReference type="AlphaFoldDB" id="A0A1E3B3G5"/>
<feature type="region of interest" description="Disordered" evidence="1">
    <location>
        <begin position="340"/>
        <end position="376"/>
    </location>
</feature>
<dbReference type="VEuPathDB" id="FungiDB:SI65_09302"/>
<dbReference type="Proteomes" id="UP000094569">
    <property type="component" value="Unassembled WGS sequence"/>
</dbReference>
<name>A0A1E3B3G5_ASPCR</name>
<dbReference type="EMBL" id="JXNT01000017">
    <property type="protein sequence ID" value="ODM15361.1"/>
    <property type="molecule type" value="Genomic_DNA"/>
</dbReference>
<protein>
    <submittedName>
        <fullName evidence="2">Uncharacterized protein</fullName>
    </submittedName>
</protein>
<dbReference type="PANTHER" id="PTHR40788:SF2">
    <property type="entry name" value="CLR5 DOMAIN-CONTAINING PROTEIN"/>
    <property type="match status" value="1"/>
</dbReference>
<proteinExistence type="predicted"/>
<evidence type="ECO:0000256" key="1">
    <source>
        <dbReference type="SAM" id="MobiDB-lite"/>
    </source>
</evidence>
<dbReference type="PANTHER" id="PTHR40788">
    <property type="entry name" value="CLR5 DOMAIN-CONTAINING PROTEIN-RELATED"/>
    <property type="match status" value="1"/>
</dbReference>
<gene>
    <name evidence="2" type="ORF">SI65_09302</name>
</gene>